<dbReference type="Proteomes" id="UP001482620">
    <property type="component" value="Unassembled WGS sequence"/>
</dbReference>
<gene>
    <name evidence="1" type="ORF">ILYODFUR_007443</name>
</gene>
<organism evidence="1 2">
    <name type="scientific">Ilyodon furcidens</name>
    <name type="common">goldbreast splitfin</name>
    <dbReference type="NCBI Taxonomy" id="33524"/>
    <lineage>
        <taxon>Eukaryota</taxon>
        <taxon>Metazoa</taxon>
        <taxon>Chordata</taxon>
        <taxon>Craniata</taxon>
        <taxon>Vertebrata</taxon>
        <taxon>Euteleostomi</taxon>
        <taxon>Actinopterygii</taxon>
        <taxon>Neopterygii</taxon>
        <taxon>Teleostei</taxon>
        <taxon>Neoteleostei</taxon>
        <taxon>Acanthomorphata</taxon>
        <taxon>Ovalentaria</taxon>
        <taxon>Atherinomorphae</taxon>
        <taxon>Cyprinodontiformes</taxon>
        <taxon>Goodeidae</taxon>
        <taxon>Ilyodon</taxon>
    </lineage>
</organism>
<sequence length="56" mass="6716">DWNQHRGLQVLQWVNNYTLRWFGSGGPCVSATDCWRWVLQPCRYRTWKDACRGTNK</sequence>
<comment type="caution">
    <text evidence="1">The sequence shown here is derived from an EMBL/GenBank/DDBJ whole genome shotgun (WGS) entry which is preliminary data.</text>
</comment>
<accession>A0ABV0UE40</accession>
<proteinExistence type="predicted"/>
<name>A0ABV0UE40_9TELE</name>
<evidence type="ECO:0000313" key="2">
    <source>
        <dbReference type="Proteomes" id="UP001482620"/>
    </source>
</evidence>
<reference evidence="1 2" key="1">
    <citation type="submission" date="2021-06" db="EMBL/GenBank/DDBJ databases">
        <authorList>
            <person name="Palmer J.M."/>
        </authorList>
    </citation>
    <scope>NUCLEOTIDE SEQUENCE [LARGE SCALE GENOMIC DNA]</scope>
    <source>
        <strain evidence="2">if_2019</strain>
        <tissue evidence="1">Muscle</tissue>
    </source>
</reference>
<protein>
    <submittedName>
        <fullName evidence="1">Uncharacterized protein</fullName>
    </submittedName>
</protein>
<evidence type="ECO:0000313" key="1">
    <source>
        <dbReference type="EMBL" id="MEQ2243480.1"/>
    </source>
</evidence>
<dbReference type="EMBL" id="JAHRIQ010069992">
    <property type="protein sequence ID" value="MEQ2243480.1"/>
    <property type="molecule type" value="Genomic_DNA"/>
</dbReference>
<keyword evidence="2" id="KW-1185">Reference proteome</keyword>
<feature type="non-terminal residue" evidence="1">
    <location>
        <position position="1"/>
    </location>
</feature>